<comment type="subcellular location">
    <subcellularLocation>
        <location evidence="2">Membrane</location>
        <topology evidence="2">Multi-pass membrane protein</topology>
    </subcellularLocation>
</comment>
<dbReference type="Gene3D" id="1.10.287.130">
    <property type="match status" value="1"/>
</dbReference>
<dbReference type="InterPro" id="IPR005467">
    <property type="entry name" value="His_kinase_dom"/>
</dbReference>
<dbReference type="SUPFAM" id="SSF55781">
    <property type="entry name" value="GAF domain-like"/>
    <property type="match status" value="1"/>
</dbReference>
<dbReference type="InterPro" id="IPR025201">
    <property type="entry name" value="KdpD_TM"/>
</dbReference>
<evidence type="ECO:0000256" key="13">
    <source>
        <dbReference type="SAM" id="Phobius"/>
    </source>
</evidence>
<dbReference type="SUPFAM" id="SSF55874">
    <property type="entry name" value="ATPase domain of HSP90 chaperone/DNA topoisomerase II/histidine kinase"/>
    <property type="match status" value="1"/>
</dbReference>
<dbReference type="InterPro" id="IPR004358">
    <property type="entry name" value="Sig_transdc_His_kin-like_C"/>
</dbReference>
<dbReference type="InterPro" id="IPR036097">
    <property type="entry name" value="HisK_dim/P_sf"/>
</dbReference>
<dbReference type="GO" id="GO:0005524">
    <property type="term" value="F:ATP binding"/>
    <property type="evidence" value="ECO:0007669"/>
    <property type="project" value="UniProtKB-KW"/>
</dbReference>
<feature type="transmembrane region" description="Helical" evidence="13">
    <location>
        <begin position="95"/>
        <end position="112"/>
    </location>
</feature>
<keyword evidence="10 13" id="KW-1133">Transmembrane helix</keyword>
<dbReference type="Gene3D" id="3.30.565.10">
    <property type="entry name" value="Histidine kinase-like ATPase, C-terminal domain"/>
    <property type="match status" value="1"/>
</dbReference>
<dbReference type="Pfam" id="PF13493">
    <property type="entry name" value="DUF4118"/>
    <property type="match status" value="1"/>
</dbReference>
<dbReference type="CDD" id="cd00075">
    <property type="entry name" value="HATPase"/>
    <property type="match status" value="1"/>
</dbReference>
<dbReference type="Proteomes" id="UP000238701">
    <property type="component" value="Unassembled WGS sequence"/>
</dbReference>
<evidence type="ECO:0000256" key="11">
    <source>
        <dbReference type="ARBA" id="ARBA00023012"/>
    </source>
</evidence>
<evidence type="ECO:0000259" key="14">
    <source>
        <dbReference type="PROSITE" id="PS50109"/>
    </source>
</evidence>
<dbReference type="GO" id="GO:0005886">
    <property type="term" value="C:plasma membrane"/>
    <property type="evidence" value="ECO:0007669"/>
    <property type="project" value="TreeGrafter"/>
</dbReference>
<feature type="transmembrane region" description="Helical" evidence="13">
    <location>
        <begin position="67"/>
        <end position="89"/>
    </location>
</feature>
<evidence type="ECO:0000256" key="5">
    <source>
        <dbReference type="ARBA" id="ARBA00022679"/>
    </source>
</evidence>
<dbReference type="AlphaFoldDB" id="A0A2U3KN39"/>
<dbReference type="FunFam" id="3.30.565.10:FF:000006">
    <property type="entry name" value="Sensor histidine kinase WalK"/>
    <property type="match status" value="1"/>
</dbReference>
<dbReference type="PROSITE" id="PS50109">
    <property type="entry name" value="HIS_KIN"/>
    <property type="match status" value="1"/>
</dbReference>
<keyword evidence="4" id="KW-0597">Phosphoprotein</keyword>
<feature type="transmembrane region" description="Helical" evidence="13">
    <location>
        <begin position="21"/>
        <end position="38"/>
    </location>
</feature>
<dbReference type="PANTHER" id="PTHR45569">
    <property type="entry name" value="SENSOR PROTEIN KDPD"/>
    <property type="match status" value="1"/>
</dbReference>
<reference evidence="16" key="1">
    <citation type="submission" date="2018-02" db="EMBL/GenBank/DDBJ databases">
        <authorList>
            <person name="Hausmann B."/>
        </authorList>
    </citation>
    <scope>NUCLEOTIDE SEQUENCE [LARGE SCALE GENOMIC DNA]</scope>
    <source>
        <strain evidence="16">Peat soil MAG SbA1</strain>
    </source>
</reference>
<evidence type="ECO:0000256" key="10">
    <source>
        <dbReference type="ARBA" id="ARBA00022989"/>
    </source>
</evidence>
<keyword evidence="12 13" id="KW-0472">Membrane</keyword>
<protein>
    <recommendedName>
        <fullName evidence="3">histidine kinase</fullName>
        <ecNumber evidence="3">2.7.13.3</ecNumber>
    </recommendedName>
</protein>
<dbReference type="PRINTS" id="PR00344">
    <property type="entry name" value="BCTRLSENSOR"/>
</dbReference>
<dbReference type="GO" id="GO:0000155">
    <property type="term" value="F:phosphorelay sensor kinase activity"/>
    <property type="evidence" value="ECO:0007669"/>
    <property type="project" value="InterPro"/>
</dbReference>
<keyword evidence="7" id="KW-0547">Nucleotide-binding</keyword>
<dbReference type="InterPro" id="IPR029016">
    <property type="entry name" value="GAF-like_dom_sf"/>
</dbReference>
<dbReference type="InterPro" id="IPR052023">
    <property type="entry name" value="Histidine_kinase_KdpD"/>
</dbReference>
<evidence type="ECO:0000256" key="8">
    <source>
        <dbReference type="ARBA" id="ARBA00022777"/>
    </source>
</evidence>
<evidence type="ECO:0000256" key="4">
    <source>
        <dbReference type="ARBA" id="ARBA00022553"/>
    </source>
</evidence>
<comment type="catalytic activity">
    <reaction evidence="1">
        <text>ATP + protein L-histidine = ADP + protein N-phospho-L-histidine.</text>
        <dbReference type="EC" id="2.7.13.3"/>
    </reaction>
</comment>
<sequence>MSRPSYNAGVKTSPPKQAFRYVAVVAAIGLITAVDFRLHVNPTTVALMFLVAVLLASAYWGLRYAVVLALGATAAFNFFFLPPIKTFTIADPQNWVALFAFLVTALVASNLAERARREAERAKGRRREVERLYGLSQRLLTSENVLELLDALPRYVQETFSVGSVAVVAADRPTIHRSSLDMVFEESVLRSTLLRGEPITQTGVSYVPLRLGMRTVGALAVTGDELSRETLDALGSLVGLAIERARALEALSKHRAEQEHERLRSALLDSVTHEFRTPLTSIKASVTTLLSSATLDDQGRRELLTVMDEETDRLNRLVGEAAEMAQLDAGMFQLDLRLHSLQDALQPALEDARLPLENHPVEVMAAADLPNLRMDAPRIREVLMHLLENAGKYSPPGSPIKITAEVKEDRVVISVADRGPGIDSFEQSLIFEKFYRGQNQRYTAPGTGMGLAIAKVIVEAHGGTIGVVSQLGSGSVFSFSLPIDKNPAAGQAPRGPVVATAS</sequence>
<evidence type="ECO:0000256" key="7">
    <source>
        <dbReference type="ARBA" id="ARBA00022741"/>
    </source>
</evidence>
<organism evidence="15 16">
    <name type="scientific">Candidatus Sulfotelmatobacter kueseliae</name>
    <dbReference type="NCBI Taxonomy" id="2042962"/>
    <lineage>
        <taxon>Bacteria</taxon>
        <taxon>Pseudomonadati</taxon>
        <taxon>Acidobacteriota</taxon>
        <taxon>Terriglobia</taxon>
        <taxon>Terriglobales</taxon>
        <taxon>Candidatus Korobacteraceae</taxon>
        <taxon>Candidatus Sulfotelmatobacter</taxon>
    </lineage>
</organism>
<dbReference type="SUPFAM" id="SSF47384">
    <property type="entry name" value="Homodimeric domain of signal transducing histidine kinase"/>
    <property type="match status" value="1"/>
</dbReference>
<evidence type="ECO:0000313" key="15">
    <source>
        <dbReference type="EMBL" id="SPF40970.1"/>
    </source>
</evidence>
<keyword evidence="11" id="KW-0902">Two-component regulatory system</keyword>
<keyword evidence="6 13" id="KW-0812">Transmembrane</keyword>
<keyword evidence="9" id="KW-0067">ATP-binding</keyword>
<accession>A0A2U3KN39</accession>
<dbReference type="EC" id="2.7.13.3" evidence="3"/>
<dbReference type="InterPro" id="IPR003594">
    <property type="entry name" value="HATPase_dom"/>
</dbReference>
<gene>
    <name evidence="15" type="ORF">SBA1_340011</name>
</gene>
<evidence type="ECO:0000313" key="16">
    <source>
        <dbReference type="Proteomes" id="UP000238701"/>
    </source>
</evidence>
<evidence type="ECO:0000256" key="1">
    <source>
        <dbReference type="ARBA" id="ARBA00000085"/>
    </source>
</evidence>
<dbReference type="SMART" id="SM00388">
    <property type="entry name" value="HisKA"/>
    <property type="match status" value="1"/>
</dbReference>
<dbReference type="Pfam" id="PF02518">
    <property type="entry name" value="HATPase_c"/>
    <property type="match status" value="1"/>
</dbReference>
<dbReference type="InterPro" id="IPR036890">
    <property type="entry name" value="HATPase_C_sf"/>
</dbReference>
<evidence type="ECO:0000256" key="9">
    <source>
        <dbReference type="ARBA" id="ARBA00022840"/>
    </source>
</evidence>
<dbReference type="Pfam" id="PF00512">
    <property type="entry name" value="HisKA"/>
    <property type="match status" value="1"/>
</dbReference>
<dbReference type="InterPro" id="IPR003661">
    <property type="entry name" value="HisK_dim/P_dom"/>
</dbReference>
<proteinExistence type="predicted"/>
<evidence type="ECO:0000256" key="3">
    <source>
        <dbReference type="ARBA" id="ARBA00012438"/>
    </source>
</evidence>
<name>A0A2U3KN39_9BACT</name>
<dbReference type="EMBL" id="OMOD01000127">
    <property type="protein sequence ID" value="SPF40970.1"/>
    <property type="molecule type" value="Genomic_DNA"/>
</dbReference>
<keyword evidence="5" id="KW-0808">Transferase</keyword>
<evidence type="ECO:0000256" key="6">
    <source>
        <dbReference type="ARBA" id="ARBA00022692"/>
    </source>
</evidence>
<evidence type="ECO:0000256" key="12">
    <source>
        <dbReference type="ARBA" id="ARBA00023136"/>
    </source>
</evidence>
<dbReference type="SMART" id="SM00387">
    <property type="entry name" value="HATPase_c"/>
    <property type="match status" value="1"/>
</dbReference>
<dbReference type="PANTHER" id="PTHR45569:SF1">
    <property type="entry name" value="SENSOR PROTEIN KDPD"/>
    <property type="match status" value="1"/>
</dbReference>
<keyword evidence="8 15" id="KW-0418">Kinase</keyword>
<evidence type="ECO:0000256" key="2">
    <source>
        <dbReference type="ARBA" id="ARBA00004141"/>
    </source>
</evidence>
<dbReference type="Gene3D" id="3.30.450.40">
    <property type="match status" value="1"/>
</dbReference>
<dbReference type="CDD" id="cd00082">
    <property type="entry name" value="HisKA"/>
    <property type="match status" value="1"/>
</dbReference>
<dbReference type="Gene3D" id="1.20.120.620">
    <property type="entry name" value="Backbone structure of the membrane domain of e. Coli histidine kinase receptor kdpd"/>
    <property type="match status" value="1"/>
</dbReference>
<feature type="domain" description="Histidine kinase" evidence="14">
    <location>
        <begin position="270"/>
        <end position="485"/>
    </location>
</feature>
<dbReference type="InterPro" id="IPR038318">
    <property type="entry name" value="KdpD_sf"/>
</dbReference>